<sequence>MRAPGPEFADESTPVAVVGLGKIGLPLAIHFVRRGRKVWGVDSNVNVVRGINARRCHVEGEPELESEVVHAVARGRLEATTDTAAAVGMAGVVVVVVPVIVDDEHEIDFRSLDAATLAIARGLAPGKLVVYETTLPVGTTAGRLRGQLEEVARLKAGRDFYLAFSPERVSSGRIFQDLASYSKVVGGVDEASAIAARAFYASVLDVEVITMASAGDAEFVKLIETTYRDVNVALANEYARYADRHGLDVAAAIQAANSQPFSHIHSPGLGVGGHCIPVYPYFLLKDSEADLGLPSRARVVNDGMAAYAADRLEDVIGPLAGRSVLILGAAYRGGVREHAFSSARLLQAALAARGAEVLVHDPLFSDEELRGFGYSPFQSADAGRVSAVVVQADHSDYRELDFAQFTRCTAVLDGRRALSRQAVEGLGMRYLFIGDGRRESRNGAVPVEA</sequence>
<dbReference type="Gene3D" id="3.40.50.720">
    <property type="entry name" value="NAD(P)-binding Rossmann-like Domain"/>
    <property type="match status" value="2"/>
</dbReference>
<dbReference type="PANTHER" id="PTHR43491:SF5">
    <property type="entry name" value="UDP-N-ACETYL-D-MANNOSAMINE DEHYDROGENASE"/>
    <property type="match status" value="1"/>
</dbReference>
<dbReference type="Proteomes" id="UP000612893">
    <property type="component" value="Unassembled WGS sequence"/>
</dbReference>
<organism evidence="5 6">
    <name type="scientific">Candidatus Nephthysia bennettiae</name>
    <dbReference type="NCBI Taxonomy" id="3127016"/>
    <lineage>
        <taxon>Bacteria</taxon>
        <taxon>Bacillati</taxon>
        <taxon>Candidatus Dormiibacterota</taxon>
        <taxon>Candidatus Dormibacteria</taxon>
        <taxon>Candidatus Dormibacterales</taxon>
        <taxon>Candidatus Dormibacteraceae</taxon>
        <taxon>Candidatus Nephthysia</taxon>
    </lineage>
</organism>
<evidence type="ECO:0000256" key="3">
    <source>
        <dbReference type="PIRNR" id="PIRNR000124"/>
    </source>
</evidence>
<dbReference type="PIRSF" id="PIRSF500136">
    <property type="entry name" value="UDP_ManNAc_DH"/>
    <property type="match status" value="1"/>
</dbReference>
<accession>A0A934K8T7</accession>
<dbReference type="GO" id="GO:0000271">
    <property type="term" value="P:polysaccharide biosynthetic process"/>
    <property type="evidence" value="ECO:0007669"/>
    <property type="project" value="InterPro"/>
</dbReference>
<dbReference type="GO" id="GO:0016616">
    <property type="term" value="F:oxidoreductase activity, acting on the CH-OH group of donors, NAD or NADP as acceptor"/>
    <property type="evidence" value="ECO:0007669"/>
    <property type="project" value="InterPro"/>
</dbReference>
<dbReference type="SMART" id="SM00984">
    <property type="entry name" value="UDPG_MGDP_dh_C"/>
    <property type="match status" value="1"/>
</dbReference>
<dbReference type="SUPFAM" id="SSF51735">
    <property type="entry name" value="NAD(P)-binding Rossmann-fold domains"/>
    <property type="match status" value="1"/>
</dbReference>
<feature type="domain" description="UDP-glucose/GDP-mannose dehydrogenase C-terminal" evidence="4">
    <location>
        <begin position="325"/>
        <end position="420"/>
    </location>
</feature>
<keyword evidence="1" id="KW-0560">Oxidoreductase</keyword>
<evidence type="ECO:0000256" key="1">
    <source>
        <dbReference type="ARBA" id="ARBA00023002"/>
    </source>
</evidence>
<comment type="similarity">
    <text evidence="3">Belongs to the UDP-glucose/GDP-mannose dehydrogenase family.</text>
</comment>
<dbReference type="Pfam" id="PF03720">
    <property type="entry name" value="UDPG_MGDP_dh_C"/>
    <property type="match status" value="1"/>
</dbReference>
<dbReference type="EMBL" id="JAEKNR010000231">
    <property type="protein sequence ID" value="MBJ7600974.1"/>
    <property type="molecule type" value="Genomic_DNA"/>
</dbReference>
<dbReference type="AlphaFoldDB" id="A0A934K8T7"/>
<dbReference type="GO" id="GO:0051287">
    <property type="term" value="F:NAD binding"/>
    <property type="evidence" value="ECO:0007669"/>
    <property type="project" value="InterPro"/>
</dbReference>
<dbReference type="GO" id="GO:0016628">
    <property type="term" value="F:oxidoreductase activity, acting on the CH-CH group of donors, NAD or NADP as acceptor"/>
    <property type="evidence" value="ECO:0007669"/>
    <property type="project" value="InterPro"/>
</dbReference>
<dbReference type="InterPro" id="IPR008927">
    <property type="entry name" value="6-PGluconate_DH-like_C_sf"/>
</dbReference>
<dbReference type="InterPro" id="IPR036291">
    <property type="entry name" value="NAD(P)-bd_dom_sf"/>
</dbReference>
<protein>
    <submittedName>
        <fullName evidence="5">Nucleotide sugar dehydrogenase</fullName>
    </submittedName>
</protein>
<evidence type="ECO:0000256" key="2">
    <source>
        <dbReference type="ARBA" id="ARBA00023027"/>
    </source>
</evidence>
<dbReference type="NCBIfam" id="TIGR03026">
    <property type="entry name" value="NDP-sugDHase"/>
    <property type="match status" value="1"/>
</dbReference>
<dbReference type="InterPro" id="IPR017476">
    <property type="entry name" value="UDP-Glc/GDP-Man"/>
</dbReference>
<evidence type="ECO:0000313" key="6">
    <source>
        <dbReference type="Proteomes" id="UP000612893"/>
    </source>
</evidence>
<dbReference type="SUPFAM" id="SSF52413">
    <property type="entry name" value="UDP-glucose/GDP-mannose dehydrogenase C-terminal domain"/>
    <property type="match status" value="1"/>
</dbReference>
<reference evidence="5" key="1">
    <citation type="submission" date="2020-10" db="EMBL/GenBank/DDBJ databases">
        <title>Ca. Dormibacterota MAGs.</title>
        <authorList>
            <person name="Montgomery K."/>
        </authorList>
    </citation>
    <scope>NUCLEOTIDE SEQUENCE [LARGE SCALE GENOMIC DNA]</scope>
    <source>
        <strain evidence="5">SC8812_S17_10</strain>
    </source>
</reference>
<evidence type="ECO:0000259" key="4">
    <source>
        <dbReference type="SMART" id="SM00984"/>
    </source>
</evidence>
<proteinExistence type="inferred from homology"/>
<dbReference type="SUPFAM" id="SSF48179">
    <property type="entry name" value="6-phosphogluconate dehydrogenase C-terminal domain-like"/>
    <property type="match status" value="1"/>
</dbReference>
<dbReference type="Pfam" id="PF03721">
    <property type="entry name" value="UDPG_MGDP_dh_N"/>
    <property type="match status" value="1"/>
</dbReference>
<comment type="caution">
    <text evidence="5">The sequence shown here is derived from an EMBL/GenBank/DDBJ whole genome shotgun (WGS) entry which is preliminary data.</text>
</comment>
<dbReference type="InterPro" id="IPR036220">
    <property type="entry name" value="UDP-Glc/GDP-Man_DH_C_sf"/>
</dbReference>
<gene>
    <name evidence="5" type="ORF">JF922_23255</name>
</gene>
<dbReference type="PIRSF" id="PIRSF000124">
    <property type="entry name" value="UDPglc_GDPman_dh"/>
    <property type="match status" value="1"/>
</dbReference>
<dbReference type="Pfam" id="PF00984">
    <property type="entry name" value="UDPG_MGDP_dh"/>
    <property type="match status" value="1"/>
</dbReference>
<dbReference type="InterPro" id="IPR014026">
    <property type="entry name" value="UDP-Glc/GDP-Man_DH_dimer"/>
</dbReference>
<dbReference type="InterPro" id="IPR014027">
    <property type="entry name" value="UDP-Glc/GDP-Man_DH_C"/>
</dbReference>
<dbReference type="InterPro" id="IPR028359">
    <property type="entry name" value="UDP_ManNAc/GlcNAc_DH"/>
</dbReference>
<name>A0A934K8T7_9BACT</name>
<dbReference type="PANTHER" id="PTHR43491">
    <property type="entry name" value="UDP-N-ACETYL-D-MANNOSAMINE DEHYDROGENASE"/>
    <property type="match status" value="1"/>
</dbReference>
<keyword evidence="2" id="KW-0520">NAD</keyword>
<dbReference type="InterPro" id="IPR001732">
    <property type="entry name" value="UDP-Glc/GDP-Man_DH_N"/>
</dbReference>
<evidence type="ECO:0000313" key="5">
    <source>
        <dbReference type="EMBL" id="MBJ7600974.1"/>
    </source>
</evidence>
<keyword evidence="6" id="KW-1185">Reference proteome</keyword>